<evidence type="ECO:0000256" key="1">
    <source>
        <dbReference type="ARBA" id="ARBA00004651"/>
    </source>
</evidence>
<dbReference type="PANTHER" id="PTHR43386">
    <property type="entry name" value="OLIGOPEPTIDE TRANSPORT SYSTEM PERMEASE PROTEIN APPC"/>
    <property type="match status" value="1"/>
</dbReference>
<feature type="transmembrane region" description="Helical" evidence="7">
    <location>
        <begin position="78"/>
        <end position="100"/>
    </location>
</feature>
<dbReference type="GO" id="GO:0005886">
    <property type="term" value="C:plasma membrane"/>
    <property type="evidence" value="ECO:0007669"/>
    <property type="project" value="UniProtKB-SubCell"/>
</dbReference>
<dbReference type="SUPFAM" id="SSF161098">
    <property type="entry name" value="MetI-like"/>
    <property type="match status" value="1"/>
</dbReference>
<feature type="domain" description="ABC transmembrane type-1" evidence="8">
    <location>
        <begin position="72"/>
        <end position="258"/>
    </location>
</feature>
<dbReference type="InterPro" id="IPR000515">
    <property type="entry name" value="MetI-like"/>
</dbReference>
<dbReference type="Pfam" id="PF00528">
    <property type="entry name" value="BPD_transp_1"/>
    <property type="match status" value="1"/>
</dbReference>
<evidence type="ECO:0000313" key="9">
    <source>
        <dbReference type="EMBL" id="XCN74330.1"/>
    </source>
</evidence>
<evidence type="ECO:0000259" key="8">
    <source>
        <dbReference type="PROSITE" id="PS50928"/>
    </source>
</evidence>
<dbReference type="PANTHER" id="PTHR43386:SF23">
    <property type="entry name" value="ABC TRANSPORTER"/>
    <property type="match status" value="1"/>
</dbReference>
<name>A0AAU8LYP4_9BACT</name>
<evidence type="ECO:0000256" key="3">
    <source>
        <dbReference type="ARBA" id="ARBA00022475"/>
    </source>
</evidence>
<feature type="transmembrane region" description="Helical" evidence="7">
    <location>
        <begin position="106"/>
        <end position="127"/>
    </location>
</feature>
<dbReference type="Gene3D" id="1.10.3720.10">
    <property type="entry name" value="MetI-like"/>
    <property type="match status" value="1"/>
</dbReference>
<dbReference type="PROSITE" id="PS50928">
    <property type="entry name" value="ABC_TM1"/>
    <property type="match status" value="1"/>
</dbReference>
<evidence type="ECO:0000256" key="2">
    <source>
        <dbReference type="ARBA" id="ARBA00022448"/>
    </source>
</evidence>
<dbReference type="InterPro" id="IPR035906">
    <property type="entry name" value="MetI-like_sf"/>
</dbReference>
<dbReference type="InterPro" id="IPR050366">
    <property type="entry name" value="BP-dependent_transpt_permease"/>
</dbReference>
<evidence type="ECO:0000256" key="7">
    <source>
        <dbReference type="RuleBase" id="RU363032"/>
    </source>
</evidence>
<reference evidence="9" key="2">
    <citation type="submission" date="2024-06" db="EMBL/GenBank/DDBJ databases">
        <authorList>
            <person name="Plum-Jensen L.E."/>
            <person name="Schramm A."/>
            <person name="Marshall I.P.G."/>
        </authorList>
    </citation>
    <scope>NUCLEOTIDE SEQUENCE</scope>
    <source>
        <strain evidence="9">Rat1</strain>
    </source>
</reference>
<keyword evidence="6 7" id="KW-0472">Membrane</keyword>
<dbReference type="GO" id="GO:0055085">
    <property type="term" value="P:transmembrane transport"/>
    <property type="evidence" value="ECO:0007669"/>
    <property type="project" value="InterPro"/>
</dbReference>
<keyword evidence="4 7" id="KW-0812">Transmembrane</keyword>
<organism evidence="9">
    <name type="scientific">Candidatus Electrothrix aestuarii</name>
    <dbReference type="NCBI Taxonomy" id="3062594"/>
    <lineage>
        <taxon>Bacteria</taxon>
        <taxon>Pseudomonadati</taxon>
        <taxon>Thermodesulfobacteriota</taxon>
        <taxon>Desulfobulbia</taxon>
        <taxon>Desulfobulbales</taxon>
        <taxon>Desulfobulbaceae</taxon>
        <taxon>Candidatus Electrothrix</taxon>
    </lineage>
</organism>
<keyword evidence="2 7" id="KW-0813">Transport</keyword>
<sequence>MKHQRTRALVTAGACATFLLAIMAAYYFLVPETLHTNLSLRNQPPGLSHLFGTDWMGRNMLLRTIAGLRLSLQTGLMAAAFSAVIALFLGLAAGIMGGWVDGVISWLIDIFITLPHLVLLILISFAFGGGLKGVTIAVALSHWPRLARIIRAETMQLKDAPFIRHARCFGRTPWQIGWQHLLPHLIPQFIIGLLLLFPHAILHEAGLTFVGLGLSPHEPAVGIILAEAMRHLSTGHWWLAVLPGAALLLMVKAFDILGENMRVLLQPRTSQG</sequence>
<feature type="transmembrane region" description="Helical" evidence="7">
    <location>
        <begin position="7"/>
        <end position="29"/>
    </location>
</feature>
<gene>
    <name evidence="9" type="ORF">Q3M24_06165</name>
</gene>
<evidence type="ECO:0000256" key="4">
    <source>
        <dbReference type="ARBA" id="ARBA00022692"/>
    </source>
</evidence>
<dbReference type="CDD" id="cd06261">
    <property type="entry name" value="TM_PBP2"/>
    <property type="match status" value="1"/>
</dbReference>
<accession>A0AAU8LYP4</accession>
<reference evidence="9" key="1">
    <citation type="journal article" date="2024" name="Syst. Appl. Microbiol.">
        <title>First single-strain enrichments of Electrothrix cable bacteria, description of E. aestuarii sp. nov. and E. rattekaaiensis sp. nov., and proposal of a cable bacteria taxonomy following the rules of the SeqCode.</title>
        <authorList>
            <person name="Plum-Jensen L.E."/>
            <person name="Schramm A."/>
            <person name="Marshall I.P.G."/>
        </authorList>
    </citation>
    <scope>NUCLEOTIDE SEQUENCE</scope>
    <source>
        <strain evidence="9">Rat1</strain>
    </source>
</reference>
<dbReference type="AlphaFoldDB" id="A0AAU8LYP4"/>
<proteinExistence type="inferred from homology"/>
<evidence type="ECO:0000256" key="5">
    <source>
        <dbReference type="ARBA" id="ARBA00022989"/>
    </source>
</evidence>
<protein>
    <submittedName>
        <fullName evidence="9">ABC transporter permease</fullName>
    </submittedName>
</protein>
<keyword evidence="3" id="KW-1003">Cell membrane</keyword>
<comment type="similarity">
    <text evidence="7">Belongs to the binding-protein-dependent transport system permease family.</text>
</comment>
<comment type="subcellular location">
    <subcellularLocation>
        <location evidence="1 7">Cell membrane</location>
        <topology evidence="1 7">Multi-pass membrane protein</topology>
    </subcellularLocation>
</comment>
<evidence type="ECO:0000256" key="6">
    <source>
        <dbReference type="ARBA" id="ARBA00023136"/>
    </source>
</evidence>
<dbReference type="KEGG" id="eaj:Q3M24_06165"/>
<keyword evidence="5 7" id="KW-1133">Transmembrane helix</keyword>
<dbReference type="EMBL" id="CP159373">
    <property type="protein sequence ID" value="XCN74330.1"/>
    <property type="molecule type" value="Genomic_DNA"/>
</dbReference>